<keyword evidence="2" id="KW-1185">Reference proteome</keyword>
<dbReference type="Proteomes" id="UP000053937">
    <property type="component" value="Unassembled WGS sequence"/>
</dbReference>
<comment type="caution">
    <text evidence="1">The sequence shown here is derived from an EMBL/GenBank/DDBJ whole genome shotgun (WGS) entry which is preliminary data.</text>
</comment>
<sequence>MIIRNLLPEWKMKSANRIRTCIPTSRDNSRYNSSVPDIKFSIITRLFQLLTVISAFRADKRDAYCRMNTSFQGR</sequence>
<gene>
    <name evidence="1" type="ORF">ASB62_07495</name>
</gene>
<dbReference type="EMBL" id="LMBR01000190">
    <property type="protein sequence ID" value="KUL22755.1"/>
    <property type="molecule type" value="Genomic_DNA"/>
</dbReference>
<dbReference type="AlphaFoldDB" id="A0A101J9K8"/>
<accession>A0A101J9K8</accession>
<name>A0A101J9K8_CHLLI</name>
<evidence type="ECO:0000313" key="1">
    <source>
        <dbReference type="EMBL" id="KUL22755.1"/>
    </source>
</evidence>
<proteinExistence type="predicted"/>
<organism evidence="1 2">
    <name type="scientific">Chlorobium limicola</name>
    <dbReference type="NCBI Taxonomy" id="1092"/>
    <lineage>
        <taxon>Bacteria</taxon>
        <taxon>Pseudomonadati</taxon>
        <taxon>Chlorobiota</taxon>
        <taxon>Chlorobiia</taxon>
        <taxon>Chlorobiales</taxon>
        <taxon>Chlorobiaceae</taxon>
        <taxon>Chlorobium/Pelodictyon group</taxon>
        <taxon>Chlorobium</taxon>
    </lineage>
</organism>
<reference evidence="1 2" key="1">
    <citation type="submission" date="2015-10" db="EMBL/GenBank/DDBJ databases">
        <title>Draft Genome Sequence of Chlorobium limicola strain Frasassi Growing under Artificial Lighting in the Frasassi Cave System.</title>
        <authorList>
            <person name="Mansor M."/>
            <person name="Macalady J."/>
        </authorList>
    </citation>
    <scope>NUCLEOTIDE SEQUENCE [LARGE SCALE GENOMIC DNA]</scope>
    <source>
        <strain evidence="1 2">Frasassi</strain>
    </source>
</reference>
<evidence type="ECO:0000313" key="2">
    <source>
        <dbReference type="Proteomes" id="UP000053937"/>
    </source>
</evidence>
<protein>
    <submittedName>
        <fullName evidence="1">Uncharacterized protein</fullName>
    </submittedName>
</protein>